<organism evidence="2 3">
    <name type="scientific">Pseudobythopirellula maris</name>
    <dbReference type="NCBI Taxonomy" id="2527991"/>
    <lineage>
        <taxon>Bacteria</taxon>
        <taxon>Pseudomonadati</taxon>
        <taxon>Planctomycetota</taxon>
        <taxon>Planctomycetia</taxon>
        <taxon>Pirellulales</taxon>
        <taxon>Lacipirellulaceae</taxon>
        <taxon>Pseudobythopirellula</taxon>
    </lineage>
</organism>
<name>A0A5C5ZQA2_9BACT</name>
<protein>
    <submittedName>
        <fullName evidence="2">Sulfatase</fullName>
    </submittedName>
</protein>
<accession>A0A5C5ZQA2</accession>
<dbReference type="Gene3D" id="3.40.720.10">
    <property type="entry name" value="Alkaline Phosphatase, subunit A"/>
    <property type="match status" value="1"/>
</dbReference>
<keyword evidence="3" id="KW-1185">Reference proteome</keyword>
<dbReference type="EMBL" id="SJPQ01000001">
    <property type="protein sequence ID" value="TWT89702.1"/>
    <property type="molecule type" value="Genomic_DNA"/>
</dbReference>
<reference evidence="2 3" key="1">
    <citation type="submission" date="2019-02" db="EMBL/GenBank/DDBJ databases">
        <title>Deep-cultivation of Planctomycetes and their phenomic and genomic characterization uncovers novel biology.</title>
        <authorList>
            <person name="Wiegand S."/>
            <person name="Jogler M."/>
            <person name="Boedeker C."/>
            <person name="Pinto D."/>
            <person name="Vollmers J."/>
            <person name="Rivas-Marin E."/>
            <person name="Kohn T."/>
            <person name="Peeters S.H."/>
            <person name="Heuer A."/>
            <person name="Rast P."/>
            <person name="Oberbeckmann S."/>
            <person name="Bunk B."/>
            <person name="Jeske O."/>
            <person name="Meyerdierks A."/>
            <person name="Storesund J.E."/>
            <person name="Kallscheuer N."/>
            <person name="Luecker S."/>
            <person name="Lage O.M."/>
            <person name="Pohl T."/>
            <person name="Merkel B.J."/>
            <person name="Hornburger P."/>
            <person name="Mueller R.-W."/>
            <person name="Bruemmer F."/>
            <person name="Labrenz M."/>
            <person name="Spormann A.M."/>
            <person name="Op Den Camp H."/>
            <person name="Overmann J."/>
            <person name="Amann R."/>
            <person name="Jetten M.S.M."/>
            <person name="Mascher T."/>
            <person name="Medema M.H."/>
            <person name="Devos D.P."/>
            <person name="Kaster A.-K."/>
            <person name="Ovreas L."/>
            <person name="Rohde M."/>
            <person name="Galperin M.Y."/>
            <person name="Jogler C."/>
        </authorList>
    </citation>
    <scope>NUCLEOTIDE SEQUENCE [LARGE SCALE GENOMIC DNA]</scope>
    <source>
        <strain evidence="2 3">Mal64</strain>
    </source>
</reference>
<dbReference type="AlphaFoldDB" id="A0A5C5ZQA2"/>
<comment type="caution">
    <text evidence="2">The sequence shown here is derived from an EMBL/GenBank/DDBJ whole genome shotgun (WGS) entry which is preliminary data.</text>
</comment>
<evidence type="ECO:0000313" key="3">
    <source>
        <dbReference type="Proteomes" id="UP000315440"/>
    </source>
</evidence>
<evidence type="ECO:0000313" key="2">
    <source>
        <dbReference type="EMBL" id="TWT89702.1"/>
    </source>
</evidence>
<evidence type="ECO:0000256" key="1">
    <source>
        <dbReference type="SAM" id="MobiDB-lite"/>
    </source>
</evidence>
<dbReference type="RefSeq" id="WP_146395576.1">
    <property type="nucleotide sequence ID" value="NZ_SJPQ01000001.1"/>
</dbReference>
<dbReference type="SUPFAM" id="SSF53649">
    <property type="entry name" value="Alkaline phosphatase-like"/>
    <property type="match status" value="1"/>
</dbReference>
<dbReference type="OrthoDB" id="265007at2"/>
<proteinExistence type="predicted"/>
<gene>
    <name evidence="2" type="ORF">Mal64_00810</name>
</gene>
<dbReference type="InterPro" id="IPR017850">
    <property type="entry name" value="Alkaline_phosphatase_core_sf"/>
</dbReference>
<sequence length="389" mass="40873">MPPTPANLIVLLVDGLRASALGAYGNTTFGTPALDRLAAQSELCEWCYADTPDHETLLGALWGGAKGESLAAVAHRMGLKSMYVTDDRPAATIADQCGFGSVEWIEPASPSRPADSIAGCWQAEFWRACAERLEHAAPKTPSDTPLMLIAHTAGLYGAWDAPAELVESLVDEEDPPVEVSVDRPDQQADGEDADAAADARFAASCRYAAQVMALDACIEGFLEVVDRLLAGSDATVAIVGLRGFPLGEHGIIGGVDERLFGEQQHVPVLLRRSGANARGLLRDDKPSTLSDLGASLLASGVDATAGGVARLSSPSGAVAIRTDEWYFRHPGGEVGQAGEEVCELYVKPDDRWEANDIASLRGEVVEDFVESLASGAAVGPRKASPVEPA</sequence>
<dbReference type="Proteomes" id="UP000315440">
    <property type="component" value="Unassembled WGS sequence"/>
</dbReference>
<feature type="region of interest" description="Disordered" evidence="1">
    <location>
        <begin position="172"/>
        <end position="193"/>
    </location>
</feature>